<dbReference type="OrthoDB" id="6359816at2759"/>
<dbReference type="Gene3D" id="3.30.710.10">
    <property type="entry name" value="Potassium Channel Kv1.1, Chain A"/>
    <property type="match status" value="1"/>
</dbReference>
<dbReference type="AlphaFoldDB" id="A0A9N9NCT1"/>
<gene>
    <name evidence="1" type="ORF">AMORRO_LOCUS13455</name>
</gene>
<feature type="non-terminal residue" evidence="1">
    <location>
        <position position="45"/>
    </location>
</feature>
<comment type="caution">
    <text evidence="1">The sequence shown here is derived from an EMBL/GenBank/DDBJ whole genome shotgun (WGS) entry which is preliminary data.</text>
</comment>
<organism evidence="1 2">
    <name type="scientific">Acaulospora morrowiae</name>
    <dbReference type="NCBI Taxonomy" id="94023"/>
    <lineage>
        <taxon>Eukaryota</taxon>
        <taxon>Fungi</taxon>
        <taxon>Fungi incertae sedis</taxon>
        <taxon>Mucoromycota</taxon>
        <taxon>Glomeromycotina</taxon>
        <taxon>Glomeromycetes</taxon>
        <taxon>Diversisporales</taxon>
        <taxon>Acaulosporaceae</taxon>
        <taxon>Acaulospora</taxon>
    </lineage>
</organism>
<accession>A0A9N9NCT1</accession>
<evidence type="ECO:0000313" key="1">
    <source>
        <dbReference type="EMBL" id="CAG8722907.1"/>
    </source>
</evidence>
<evidence type="ECO:0000313" key="2">
    <source>
        <dbReference type="Proteomes" id="UP000789342"/>
    </source>
</evidence>
<reference evidence="1" key="1">
    <citation type="submission" date="2021-06" db="EMBL/GenBank/DDBJ databases">
        <authorList>
            <person name="Kallberg Y."/>
            <person name="Tangrot J."/>
            <person name="Rosling A."/>
        </authorList>
    </citation>
    <scope>NUCLEOTIDE SEQUENCE</scope>
    <source>
        <strain evidence="1">CL551</strain>
    </source>
</reference>
<dbReference type="EMBL" id="CAJVPV010023150">
    <property type="protein sequence ID" value="CAG8722907.1"/>
    <property type="molecule type" value="Genomic_DNA"/>
</dbReference>
<dbReference type="InterPro" id="IPR011333">
    <property type="entry name" value="SKP1/BTB/POZ_sf"/>
</dbReference>
<proteinExistence type="predicted"/>
<dbReference type="Proteomes" id="UP000789342">
    <property type="component" value="Unassembled WGS sequence"/>
</dbReference>
<keyword evidence="2" id="KW-1185">Reference proteome</keyword>
<sequence>MMRGNSLIDDLKLLVNNPRYSDIEIRCKDNSVLYGNSAILAARSE</sequence>
<protein>
    <submittedName>
        <fullName evidence="1">11234_t:CDS:1</fullName>
    </submittedName>
</protein>
<name>A0A9N9NCT1_9GLOM</name>